<accession>A0A0E9QSE6</accession>
<sequence>MHHDWSFSEISPTFAFEPRKVT</sequence>
<dbReference type="EMBL" id="GBXM01089230">
    <property type="protein sequence ID" value="JAH19347.1"/>
    <property type="molecule type" value="Transcribed_RNA"/>
</dbReference>
<name>A0A0E9QSE6_ANGAN</name>
<protein>
    <submittedName>
        <fullName evidence="1">Uncharacterized protein</fullName>
    </submittedName>
</protein>
<reference evidence="1" key="2">
    <citation type="journal article" date="2015" name="Fish Shellfish Immunol.">
        <title>Early steps in the European eel (Anguilla anguilla)-Vibrio vulnificus interaction in the gills: Role of the RtxA13 toxin.</title>
        <authorList>
            <person name="Callol A."/>
            <person name="Pajuelo D."/>
            <person name="Ebbesson L."/>
            <person name="Teles M."/>
            <person name="MacKenzie S."/>
            <person name="Amaro C."/>
        </authorList>
    </citation>
    <scope>NUCLEOTIDE SEQUENCE</scope>
</reference>
<reference evidence="1" key="1">
    <citation type="submission" date="2014-11" db="EMBL/GenBank/DDBJ databases">
        <authorList>
            <person name="Amaro Gonzalez C."/>
        </authorList>
    </citation>
    <scope>NUCLEOTIDE SEQUENCE</scope>
</reference>
<proteinExistence type="predicted"/>
<dbReference type="AlphaFoldDB" id="A0A0E9QSE6"/>
<evidence type="ECO:0000313" key="1">
    <source>
        <dbReference type="EMBL" id="JAH19347.1"/>
    </source>
</evidence>
<organism evidence="1">
    <name type="scientific">Anguilla anguilla</name>
    <name type="common">European freshwater eel</name>
    <name type="synonym">Muraena anguilla</name>
    <dbReference type="NCBI Taxonomy" id="7936"/>
    <lineage>
        <taxon>Eukaryota</taxon>
        <taxon>Metazoa</taxon>
        <taxon>Chordata</taxon>
        <taxon>Craniata</taxon>
        <taxon>Vertebrata</taxon>
        <taxon>Euteleostomi</taxon>
        <taxon>Actinopterygii</taxon>
        <taxon>Neopterygii</taxon>
        <taxon>Teleostei</taxon>
        <taxon>Anguilliformes</taxon>
        <taxon>Anguillidae</taxon>
        <taxon>Anguilla</taxon>
    </lineage>
</organism>